<comment type="caution">
    <text evidence="3">The sequence shown here is derived from an EMBL/GenBank/DDBJ whole genome shotgun (WGS) entry which is preliminary data.</text>
</comment>
<feature type="region of interest" description="Disordered" evidence="1">
    <location>
        <begin position="217"/>
        <end position="250"/>
    </location>
</feature>
<dbReference type="Proteomes" id="UP000027361">
    <property type="component" value="Unassembled WGS sequence"/>
</dbReference>
<dbReference type="InterPro" id="IPR024638">
    <property type="entry name" value="Ctk3_N"/>
</dbReference>
<proteinExistence type="predicted"/>
<dbReference type="Pfam" id="PF12350">
    <property type="entry name" value="CTK3_C"/>
    <property type="match status" value="1"/>
</dbReference>
<dbReference type="OrthoDB" id="21266at2759"/>
<feature type="compositionally biased region" description="Basic and acidic residues" evidence="1">
    <location>
        <begin position="463"/>
        <end position="475"/>
    </location>
</feature>
<evidence type="ECO:0000256" key="1">
    <source>
        <dbReference type="SAM" id="MobiDB-lite"/>
    </source>
</evidence>
<dbReference type="PROSITE" id="PS51391">
    <property type="entry name" value="CID"/>
    <property type="match status" value="1"/>
</dbReference>
<protein>
    <recommendedName>
        <fullName evidence="2">CID domain-containing protein</fullName>
    </recommendedName>
</protein>
<feature type="compositionally biased region" description="Low complexity" evidence="1">
    <location>
        <begin position="519"/>
        <end position="536"/>
    </location>
</feature>
<feature type="compositionally biased region" description="Basic and acidic residues" evidence="1">
    <location>
        <begin position="361"/>
        <end position="382"/>
    </location>
</feature>
<feature type="compositionally biased region" description="Polar residues" evidence="1">
    <location>
        <begin position="232"/>
        <end position="249"/>
    </location>
</feature>
<dbReference type="InterPro" id="IPR008942">
    <property type="entry name" value="ENTH_VHS"/>
</dbReference>
<dbReference type="InterPro" id="IPR042326">
    <property type="entry name" value="Ctk3"/>
</dbReference>
<dbReference type="GeneID" id="25262749"/>
<feature type="compositionally biased region" description="Basic and acidic residues" evidence="1">
    <location>
        <begin position="339"/>
        <end position="348"/>
    </location>
</feature>
<dbReference type="GO" id="GO:0045943">
    <property type="term" value="P:positive regulation of transcription by RNA polymerase I"/>
    <property type="evidence" value="ECO:0007669"/>
    <property type="project" value="TreeGrafter"/>
</dbReference>
<dbReference type="InParanoid" id="A0A066WLW6"/>
<dbReference type="PANTHER" id="PTHR28291">
    <property type="entry name" value="CTD KINASE SUBUNIT GAMMA"/>
    <property type="match status" value="1"/>
</dbReference>
<evidence type="ECO:0000259" key="2">
    <source>
        <dbReference type="PROSITE" id="PS51391"/>
    </source>
</evidence>
<feature type="compositionally biased region" description="Basic and acidic residues" evidence="1">
    <location>
        <begin position="399"/>
        <end position="414"/>
    </location>
</feature>
<feature type="region of interest" description="Disordered" evidence="1">
    <location>
        <begin position="331"/>
        <end position="654"/>
    </location>
</feature>
<dbReference type="RefSeq" id="XP_013246445.1">
    <property type="nucleotide sequence ID" value="XM_013390991.1"/>
</dbReference>
<dbReference type="Gene3D" id="1.25.40.90">
    <property type="match status" value="1"/>
</dbReference>
<dbReference type="InterPro" id="IPR024637">
    <property type="entry name" value="Ctk3_C"/>
</dbReference>
<feature type="compositionally biased region" description="Basic and acidic residues" evidence="1">
    <location>
        <begin position="494"/>
        <end position="505"/>
    </location>
</feature>
<evidence type="ECO:0000313" key="4">
    <source>
        <dbReference type="Proteomes" id="UP000027361"/>
    </source>
</evidence>
<feature type="domain" description="CID" evidence="2">
    <location>
        <begin position="2"/>
        <end position="156"/>
    </location>
</feature>
<dbReference type="PANTHER" id="PTHR28291:SF1">
    <property type="entry name" value="CTD KINASE SUBUNIT GAMMA"/>
    <property type="match status" value="1"/>
</dbReference>
<dbReference type="AlphaFoldDB" id="A0A066WLW6"/>
<gene>
    <name evidence="3" type="ORF">K437DRAFT_230422</name>
</gene>
<dbReference type="EMBL" id="JMSN01000001">
    <property type="protein sequence ID" value="KDN53588.1"/>
    <property type="molecule type" value="Genomic_DNA"/>
</dbReference>
<feature type="compositionally biased region" description="Polar residues" evidence="1">
    <location>
        <begin position="507"/>
        <end position="518"/>
    </location>
</feature>
<organism evidence="3 4">
    <name type="scientific">Tilletiaria anomala (strain ATCC 24038 / CBS 436.72 / UBC 951)</name>
    <dbReference type="NCBI Taxonomy" id="1037660"/>
    <lineage>
        <taxon>Eukaryota</taxon>
        <taxon>Fungi</taxon>
        <taxon>Dikarya</taxon>
        <taxon>Basidiomycota</taxon>
        <taxon>Ustilaginomycotina</taxon>
        <taxon>Exobasidiomycetes</taxon>
        <taxon>Georgefischeriales</taxon>
        <taxon>Tilletiariaceae</taxon>
        <taxon>Tilletiaria</taxon>
    </lineage>
</organism>
<dbReference type="Pfam" id="PF12243">
    <property type="entry name" value="CTK3"/>
    <property type="match status" value="1"/>
</dbReference>
<dbReference type="STRING" id="1037660.A0A066WLW6"/>
<sequence length="654" mass="74370">MDAFAIRLAFIAQLRKLNASQQSINKVLALAVRHAATSSDDIWSCIMQECRKASLNARVNIFFLLDALFTDESFSDLALANTYYLPYARKDLKSVVDMVVPKEALTMSDGTVVNREGAGIRLNAGNVLPILAGWKIRQVFPTELLESMEQELRERKQKLRTQGPLPDETSKPEGFSRNDVLRRIEEDRERHKRLRERGWILPPKVFSVPNAQSLHASRARAAKGADDAPVSASWTPASPRDSSIASTPRTPCAAVSTSIATTTTSVVGPVQQLDPISIEFDQVWETASDLNADDLDKLTDEHRLWWGSEANAEAFLQQQEEMDRERLREWEEQQAQLAKEAEAAEEQQRAAAWGTHRAPARNRERERERERGGRERDHDIARHGGRQGREAMSGAACDARSRFDHRDRAVQDHRDHKRTRSALDDERHRDQDRDQDRSRDRQGARHQVTDGDVVIGSSSSGSSRRESFDRRDAQHRLHTPSPPPPPTTGSRTYSRYDESSARDPLRTWSSRATPSRQHPSSSSSRPLSSSSRAPAGPGAGPGLPPSPPRRPLQVAPEMSSRASAHGHRSERDAGRDYGEHESGRTRGRQHEPGRDTWRHDRARDYRERDQQRERDRTLPKREADGGGDRERDERDYYYERRDRHEREDVRPRRA</sequence>
<feature type="compositionally biased region" description="Basic and acidic residues" evidence="1">
    <location>
        <begin position="567"/>
        <end position="654"/>
    </location>
</feature>
<feature type="compositionally biased region" description="Basic and acidic residues" evidence="1">
    <location>
        <begin position="168"/>
        <end position="182"/>
    </location>
</feature>
<accession>A0A066WLW6</accession>
<feature type="compositionally biased region" description="Basic and acidic residues" evidence="1">
    <location>
        <begin position="421"/>
        <end position="449"/>
    </location>
</feature>
<keyword evidence="4" id="KW-1185">Reference proteome</keyword>
<evidence type="ECO:0000313" key="3">
    <source>
        <dbReference type="EMBL" id="KDN53588.1"/>
    </source>
</evidence>
<dbReference type="GO" id="GO:0070692">
    <property type="term" value="C:CTDK-1 complex"/>
    <property type="evidence" value="ECO:0007669"/>
    <property type="project" value="InterPro"/>
</dbReference>
<feature type="compositionally biased region" description="Low complexity" evidence="1">
    <location>
        <begin position="450"/>
        <end position="462"/>
    </location>
</feature>
<reference evidence="3 4" key="1">
    <citation type="submission" date="2014-05" db="EMBL/GenBank/DDBJ databases">
        <title>Draft genome sequence of a rare smut relative, Tilletiaria anomala UBC 951.</title>
        <authorList>
            <consortium name="DOE Joint Genome Institute"/>
            <person name="Toome M."/>
            <person name="Kuo A."/>
            <person name="Henrissat B."/>
            <person name="Lipzen A."/>
            <person name="Tritt A."/>
            <person name="Yoshinaga Y."/>
            <person name="Zane M."/>
            <person name="Barry K."/>
            <person name="Grigoriev I.V."/>
            <person name="Spatafora J.W."/>
            <person name="Aimea M.C."/>
        </authorList>
    </citation>
    <scope>NUCLEOTIDE SEQUENCE [LARGE SCALE GENOMIC DNA]</scope>
    <source>
        <strain evidence="3 4">UBC 951</strain>
    </source>
</reference>
<name>A0A066WLW6_TILAU</name>
<dbReference type="InterPro" id="IPR006569">
    <property type="entry name" value="CID_dom"/>
</dbReference>
<feature type="region of interest" description="Disordered" evidence="1">
    <location>
        <begin position="155"/>
        <end position="182"/>
    </location>
</feature>
<dbReference type="HOGENOM" id="CLU_419309_0_0_1"/>
<dbReference type="GO" id="GO:0032786">
    <property type="term" value="P:positive regulation of DNA-templated transcription, elongation"/>
    <property type="evidence" value="ECO:0007669"/>
    <property type="project" value="InterPro"/>
</dbReference>